<keyword evidence="1 5" id="KW-0805">Transcription regulation</keyword>
<gene>
    <name evidence="8" type="ORF">KTO63_16000</name>
</gene>
<keyword evidence="3 5" id="KW-0238">DNA-binding</keyword>
<keyword evidence="2 5" id="KW-0731">Sigma factor</keyword>
<evidence type="ECO:0000313" key="9">
    <source>
        <dbReference type="Proteomes" id="UP000812270"/>
    </source>
</evidence>
<accession>A0A9E2W5H6</accession>
<dbReference type="EMBL" id="JAHSPG010000012">
    <property type="protein sequence ID" value="MBV4358668.1"/>
    <property type="molecule type" value="Genomic_DNA"/>
</dbReference>
<evidence type="ECO:0000256" key="4">
    <source>
        <dbReference type="ARBA" id="ARBA00023163"/>
    </source>
</evidence>
<dbReference type="Proteomes" id="UP000812270">
    <property type="component" value="Unassembled WGS sequence"/>
</dbReference>
<organism evidence="8 9">
    <name type="scientific">Pinibacter aurantiacus</name>
    <dbReference type="NCBI Taxonomy" id="2851599"/>
    <lineage>
        <taxon>Bacteria</taxon>
        <taxon>Pseudomonadati</taxon>
        <taxon>Bacteroidota</taxon>
        <taxon>Chitinophagia</taxon>
        <taxon>Chitinophagales</taxon>
        <taxon>Chitinophagaceae</taxon>
        <taxon>Pinibacter</taxon>
    </lineage>
</organism>
<dbReference type="InterPro" id="IPR014327">
    <property type="entry name" value="RNA_pol_sigma70_bacteroid"/>
</dbReference>
<protein>
    <recommendedName>
        <fullName evidence="5">RNA polymerase sigma factor</fullName>
    </recommendedName>
</protein>
<proteinExistence type="inferred from homology"/>
<evidence type="ECO:0000313" key="8">
    <source>
        <dbReference type="EMBL" id="MBV4358668.1"/>
    </source>
</evidence>
<evidence type="ECO:0000259" key="6">
    <source>
        <dbReference type="Pfam" id="PF04542"/>
    </source>
</evidence>
<dbReference type="RefSeq" id="WP_217792376.1">
    <property type="nucleotide sequence ID" value="NZ_JAHSPG010000012.1"/>
</dbReference>
<dbReference type="InterPro" id="IPR014284">
    <property type="entry name" value="RNA_pol_sigma-70_dom"/>
</dbReference>
<dbReference type="GO" id="GO:0016987">
    <property type="term" value="F:sigma factor activity"/>
    <property type="evidence" value="ECO:0007669"/>
    <property type="project" value="UniProtKB-KW"/>
</dbReference>
<dbReference type="GO" id="GO:0003677">
    <property type="term" value="F:DNA binding"/>
    <property type="evidence" value="ECO:0007669"/>
    <property type="project" value="UniProtKB-KW"/>
</dbReference>
<keyword evidence="4 5" id="KW-0804">Transcription</keyword>
<feature type="domain" description="RNA polymerase sigma-70 region 2" evidence="6">
    <location>
        <begin position="25"/>
        <end position="90"/>
    </location>
</feature>
<sequence>MLDYLPEKELFKLIANGDEVAFAALFKSYAPKLHAFLFSRTHNDSNAEELVQQTFIRIWMNREKLGDIDNPNAWIYKVAANECYKMIRSQMVAEKAMTVVANKSTEVNELENPGEQLHYKELENNLQAAINALPEQRKNVYILNRQHGMNTAEIAKALNISPKTAKNTLAASLKSIRAFLYSKYDYLFIVILLKSIK</sequence>
<dbReference type="NCBIfam" id="TIGR02985">
    <property type="entry name" value="Sig70_bacteroi1"/>
    <property type="match status" value="1"/>
</dbReference>
<evidence type="ECO:0000256" key="2">
    <source>
        <dbReference type="ARBA" id="ARBA00023082"/>
    </source>
</evidence>
<evidence type="ECO:0000256" key="1">
    <source>
        <dbReference type="ARBA" id="ARBA00023015"/>
    </source>
</evidence>
<comment type="caution">
    <text evidence="8">The sequence shown here is derived from an EMBL/GenBank/DDBJ whole genome shotgun (WGS) entry which is preliminary data.</text>
</comment>
<feature type="domain" description="RNA polymerase sigma factor 70 region 4 type 2" evidence="7">
    <location>
        <begin position="125"/>
        <end position="174"/>
    </location>
</feature>
<dbReference type="GO" id="GO:0006352">
    <property type="term" value="P:DNA-templated transcription initiation"/>
    <property type="evidence" value="ECO:0007669"/>
    <property type="project" value="InterPro"/>
</dbReference>
<keyword evidence="9" id="KW-1185">Reference proteome</keyword>
<dbReference type="PROSITE" id="PS01063">
    <property type="entry name" value="SIGMA70_ECF"/>
    <property type="match status" value="1"/>
</dbReference>
<dbReference type="InterPro" id="IPR000838">
    <property type="entry name" value="RNA_pol_sigma70_ECF_CS"/>
</dbReference>
<comment type="similarity">
    <text evidence="5">Belongs to the sigma-70 factor family. ECF subfamily.</text>
</comment>
<dbReference type="InterPro" id="IPR039425">
    <property type="entry name" value="RNA_pol_sigma-70-like"/>
</dbReference>
<evidence type="ECO:0000256" key="5">
    <source>
        <dbReference type="RuleBase" id="RU000716"/>
    </source>
</evidence>
<evidence type="ECO:0000256" key="3">
    <source>
        <dbReference type="ARBA" id="ARBA00023125"/>
    </source>
</evidence>
<dbReference type="PANTHER" id="PTHR43133">
    <property type="entry name" value="RNA POLYMERASE ECF-TYPE SIGMA FACTO"/>
    <property type="match status" value="1"/>
</dbReference>
<dbReference type="PANTHER" id="PTHR43133:SF46">
    <property type="entry name" value="RNA POLYMERASE SIGMA-70 FACTOR ECF SUBFAMILY"/>
    <property type="match status" value="1"/>
</dbReference>
<name>A0A9E2W5H6_9BACT</name>
<dbReference type="NCBIfam" id="TIGR02937">
    <property type="entry name" value="sigma70-ECF"/>
    <property type="match status" value="1"/>
</dbReference>
<dbReference type="AlphaFoldDB" id="A0A9E2W5H6"/>
<dbReference type="Pfam" id="PF08281">
    <property type="entry name" value="Sigma70_r4_2"/>
    <property type="match status" value="1"/>
</dbReference>
<dbReference type="InterPro" id="IPR013249">
    <property type="entry name" value="RNA_pol_sigma70_r4_t2"/>
</dbReference>
<dbReference type="Pfam" id="PF04542">
    <property type="entry name" value="Sigma70_r2"/>
    <property type="match status" value="1"/>
</dbReference>
<reference evidence="8" key="1">
    <citation type="submission" date="2021-06" db="EMBL/GenBank/DDBJ databases">
        <authorList>
            <person name="Huq M.A."/>
        </authorList>
    </citation>
    <scope>NUCLEOTIDE SEQUENCE</scope>
    <source>
        <strain evidence="8">MAH-26</strain>
    </source>
</reference>
<evidence type="ECO:0000259" key="7">
    <source>
        <dbReference type="Pfam" id="PF08281"/>
    </source>
</evidence>
<dbReference type="InterPro" id="IPR007627">
    <property type="entry name" value="RNA_pol_sigma70_r2"/>
</dbReference>